<organism evidence="4">
    <name type="scientific">Nippostrongylus brasiliensis</name>
    <name type="common">Rat hookworm</name>
    <dbReference type="NCBI Taxonomy" id="27835"/>
    <lineage>
        <taxon>Eukaryota</taxon>
        <taxon>Metazoa</taxon>
        <taxon>Ecdysozoa</taxon>
        <taxon>Nematoda</taxon>
        <taxon>Chromadorea</taxon>
        <taxon>Rhabditida</taxon>
        <taxon>Rhabditina</taxon>
        <taxon>Rhabditomorpha</taxon>
        <taxon>Strongyloidea</taxon>
        <taxon>Heligmosomidae</taxon>
        <taxon>Nippostrongylus</taxon>
    </lineage>
</organism>
<keyword evidence="1" id="KW-1133">Transmembrane helix</keyword>
<evidence type="ECO:0000256" key="1">
    <source>
        <dbReference type="SAM" id="Phobius"/>
    </source>
</evidence>
<dbReference type="Proteomes" id="UP000271162">
    <property type="component" value="Unassembled WGS sequence"/>
</dbReference>
<sequence>MDEMYRREPPQSSRSDLIELRSVRICSPTSVDIEMQPEMFYDEFRPIMGKFGAPKCRCTSSLLSLLAMCIGLVVLSVGLCLLTFFTQEALFIPPGITFSVIGILLLLIGCVFWTSEFMCNDCLSDCFVKLKEAPMKSALKRREERLRYLSRFID</sequence>
<feature type="transmembrane region" description="Helical" evidence="1">
    <location>
        <begin position="62"/>
        <end position="85"/>
    </location>
</feature>
<keyword evidence="1" id="KW-0472">Membrane</keyword>
<gene>
    <name evidence="2" type="ORF">NBR_LOCUS14044</name>
</gene>
<keyword evidence="3" id="KW-1185">Reference proteome</keyword>
<reference evidence="2 3" key="2">
    <citation type="submission" date="2018-11" db="EMBL/GenBank/DDBJ databases">
        <authorList>
            <consortium name="Pathogen Informatics"/>
        </authorList>
    </citation>
    <scope>NUCLEOTIDE SEQUENCE [LARGE SCALE GENOMIC DNA]</scope>
</reference>
<keyword evidence="1" id="KW-0812">Transmembrane</keyword>
<dbReference type="OMA" id="IEMQPEM"/>
<evidence type="ECO:0000313" key="2">
    <source>
        <dbReference type="EMBL" id="VDL77633.1"/>
    </source>
</evidence>
<feature type="transmembrane region" description="Helical" evidence="1">
    <location>
        <begin position="91"/>
        <end position="113"/>
    </location>
</feature>
<evidence type="ECO:0000313" key="4">
    <source>
        <dbReference type="WBParaSite" id="NBR_0001404301-mRNA-1"/>
    </source>
</evidence>
<protein>
    <submittedName>
        <fullName evidence="4">IncA protein</fullName>
    </submittedName>
</protein>
<name>A0A0N4YC03_NIPBR</name>
<evidence type="ECO:0000313" key="3">
    <source>
        <dbReference type="Proteomes" id="UP000271162"/>
    </source>
</evidence>
<accession>A0A0N4YC03</accession>
<dbReference type="EMBL" id="UYSL01021225">
    <property type="protein sequence ID" value="VDL77633.1"/>
    <property type="molecule type" value="Genomic_DNA"/>
</dbReference>
<reference evidence="4" key="1">
    <citation type="submission" date="2017-02" db="UniProtKB">
        <authorList>
            <consortium name="WormBaseParasite"/>
        </authorList>
    </citation>
    <scope>IDENTIFICATION</scope>
</reference>
<dbReference type="WBParaSite" id="NBR_0001404301-mRNA-1">
    <property type="protein sequence ID" value="NBR_0001404301-mRNA-1"/>
    <property type="gene ID" value="NBR_0001404301"/>
</dbReference>
<dbReference type="AlphaFoldDB" id="A0A0N4YC03"/>
<proteinExistence type="predicted"/>